<dbReference type="InterPro" id="IPR053137">
    <property type="entry name" value="NLR-like"/>
</dbReference>
<sequence>MPIYFLEPVTCTYLSIHWAFANIADRPVRSRSGPWYVTLEPSGLSKGSLSFVIAVLPKSLPALPQASLKEYFEKGYKQGLVFDHDEYQHDAEDWCWVHTKLGVKVWQDAVDMTQASGAANIQCLFHYTSELGFKNIVDARKSVVEVFASLITTGEKANAWWGRGVYSVQKSPDEWPSIEALIDNNYRNMLKRDSDLRGREAAVEEYRSRVAFCIPILVDESIAYDVSKRQTPEMVEKGLTSPRNLAGKQLNEDGMPPRQCIVVRAERAEKVGNASAVLVESLRCRAEAIKEKLGSEHSEALKALSRLAIVLTARGDLAEAERLQRHVLEAYEAQLGPVHVESLASVFNLGRALLDLGKLEDAEALYRRALAGFEAELGAMHPETLFPVHGLAVSLRKQGKLEEAELLQRRALTGRQMQLGAMHPSTLASVGHLAKLLEAQEKLGEADTLYRRALEGRKMQLGARHPDTLQSLNNLAGLAKNQGKLEEAELLYRRVLEGREVQLGRMHPTTLASVNNLAVLLQDEGELETAELHHRRALEGFELQLGSRHPHTLRSVWNLAKLLEAKGSLAEAQSGGFPVDGREVGRGSRPQSEWNPVEISWVKSNACFLGG</sequence>
<reference evidence="1 2" key="1">
    <citation type="submission" date="2024-02" db="EMBL/GenBank/DDBJ databases">
        <authorList>
            <person name="Chen Y."/>
            <person name="Shah S."/>
            <person name="Dougan E. K."/>
            <person name="Thang M."/>
            <person name="Chan C."/>
        </authorList>
    </citation>
    <scope>NUCLEOTIDE SEQUENCE [LARGE SCALE GENOMIC DNA]</scope>
</reference>
<dbReference type="InterPro" id="IPR019734">
    <property type="entry name" value="TPR_rpt"/>
</dbReference>
<dbReference type="InterPro" id="IPR011990">
    <property type="entry name" value="TPR-like_helical_dom_sf"/>
</dbReference>
<protein>
    <submittedName>
        <fullName evidence="1">Nephrocystin-3</fullName>
    </submittedName>
</protein>
<dbReference type="EMBL" id="CAXAMM010010447">
    <property type="protein sequence ID" value="CAK9023391.1"/>
    <property type="molecule type" value="Genomic_DNA"/>
</dbReference>
<proteinExistence type="predicted"/>
<comment type="caution">
    <text evidence="1">The sequence shown here is derived from an EMBL/GenBank/DDBJ whole genome shotgun (WGS) entry which is preliminary data.</text>
</comment>
<keyword evidence="2" id="KW-1185">Reference proteome</keyword>
<dbReference type="Pfam" id="PF13424">
    <property type="entry name" value="TPR_12"/>
    <property type="match status" value="3"/>
</dbReference>
<evidence type="ECO:0000313" key="1">
    <source>
        <dbReference type="EMBL" id="CAK9023391.1"/>
    </source>
</evidence>
<dbReference type="Proteomes" id="UP001642464">
    <property type="component" value="Unassembled WGS sequence"/>
</dbReference>
<dbReference type="SUPFAM" id="SSF48452">
    <property type="entry name" value="TPR-like"/>
    <property type="match status" value="3"/>
</dbReference>
<dbReference type="Pfam" id="PF13374">
    <property type="entry name" value="TPR_10"/>
    <property type="match status" value="1"/>
</dbReference>
<dbReference type="Gene3D" id="1.25.40.10">
    <property type="entry name" value="Tetratricopeptide repeat domain"/>
    <property type="match status" value="2"/>
</dbReference>
<name>A0ABP0K9Y9_9DINO</name>
<organism evidence="1 2">
    <name type="scientific">Durusdinium trenchii</name>
    <dbReference type="NCBI Taxonomy" id="1381693"/>
    <lineage>
        <taxon>Eukaryota</taxon>
        <taxon>Sar</taxon>
        <taxon>Alveolata</taxon>
        <taxon>Dinophyceae</taxon>
        <taxon>Suessiales</taxon>
        <taxon>Symbiodiniaceae</taxon>
        <taxon>Durusdinium</taxon>
    </lineage>
</organism>
<dbReference type="PANTHER" id="PTHR46082:SF6">
    <property type="entry name" value="AAA+ ATPASE DOMAIN-CONTAINING PROTEIN-RELATED"/>
    <property type="match status" value="1"/>
</dbReference>
<gene>
    <name evidence="1" type="ORF">SCF082_LOCUS16188</name>
</gene>
<dbReference type="PRINTS" id="PR00381">
    <property type="entry name" value="KINESINLIGHT"/>
</dbReference>
<dbReference type="PANTHER" id="PTHR46082">
    <property type="entry name" value="ATP/GTP-BINDING PROTEIN-RELATED"/>
    <property type="match status" value="1"/>
</dbReference>
<evidence type="ECO:0000313" key="2">
    <source>
        <dbReference type="Proteomes" id="UP001642464"/>
    </source>
</evidence>
<dbReference type="SMART" id="SM00028">
    <property type="entry name" value="TPR"/>
    <property type="match status" value="4"/>
</dbReference>
<accession>A0ABP0K9Y9</accession>